<feature type="non-terminal residue" evidence="3">
    <location>
        <position position="377"/>
    </location>
</feature>
<feature type="domain" description="Dehydrogenase E1 component" evidence="2">
    <location>
        <begin position="76"/>
        <end position="357"/>
    </location>
</feature>
<dbReference type="InterPro" id="IPR001017">
    <property type="entry name" value="DH_E1"/>
</dbReference>
<dbReference type="InterPro" id="IPR029061">
    <property type="entry name" value="THDP-binding"/>
</dbReference>
<dbReference type="Pfam" id="PF00676">
    <property type="entry name" value="E1_dh"/>
    <property type="match status" value="1"/>
</dbReference>
<dbReference type="SUPFAM" id="SSF52518">
    <property type="entry name" value="Thiamin diphosphate-binding fold (THDP-binding)"/>
    <property type="match status" value="1"/>
</dbReference>
<dbReference type="PANTHER" id="PTHR43380:SF1">
    <property type="entry name" value="2-OXOISOVALERATE DEHYDROGENASE SUBUNIT ALPHA, MITOCHONDRIAL"/>
    <property type="match status" value="1"/>
</dbReference>
<reference evidence="3" key="1">
    <citation type="submission" date="2018-05" db="EMBL/GenBank/DDBJ databases">
        <authorList>
            <person name="Lanie J.A."/>
            <person name="Ng W.-L."/>
            <person name="Kazmierczak K.M."/>
            <person name="Andrzejewski T.M."/>
            <person name="Davidsen T.M."/>
            <person name="Wayne K.J."/>
            <person name="Tettelin H."/>
            <person name="Glass J.I."/>
            <person name="Rusch D."/>
            <person name="Podicherti R."/>
            <person name="Tsui H.-C.T."/>
            <person name="Winkler M.E."/>
        </authorList>
    </citation>
    <scope>NUCLEOTIDE SEQUENCE</scope>
</reference>
<dbReference type="GO" id="GO:0009083">
    <property type="term" value="P:branched-chain amino acid catabolic process"/>
    <property type="evidence" value="ECO:0007669"/>
    <property type="project" value="TreeGrafter"/>
</dbReference>
<evidence type="ECO:0000256" key="1">
    <source>
        <dbReference type="ARBA" id="ARBA00023002"/>
    </source>
</evidence>
<name>A0A382CP85_9ZZZZ</name>
<evidence type="ECO:0000313" key="3">
    <source>
        <dbReference type="EMBL" id="SVB27956.1"/>
    </source>
</evidence>
<dbReference type="InterPro" id="IPR050771">
    <property type="entry name" value="Alpha-ketoacid_DH_E1_comp"/>
</dbReference>
<organism evidence="3">
    <name type="scientific">marine metagenome</name>
    <dbReference type="NCBI Taxonomy" id="408172"/>
    <lineage>
        <taxon>unclassified sequences</taxon>
        <taxon>metagenomes</taxon>
        <taxon>ecological metagenomes</taxon>
    </lineage>
</organism>
<sequence>MSNRADVLEENLYTLFREDIECPSADLAKPIGGNSALTGYRFLDLLETLYVVRHLDLEARALKDRDEGYYTIASSGHEVNAAVAAALRPTDPAFLHYRSGGFFVERARQVPGQTPIFDILLSLTASSADPISGGRHKVFGSVPLGIYPQTSTIASHFPKAVGHAISLERARRLDIPLPFPDDAIIVCSAGDASLNHSTALGATNAALWASYQNLPVPIMFVCEDNGLGISVTTPSEWIANRWSKQPGLSYFRADGLDLTATYDTATQAIQYCRSERAPTFLHLDVVRLLGHAGTDVELAYRDIGDIKESESRDPLFLNTRQAIKLGLATGAELDALYEESRNRVHRASRQAASHPRLASAEEIIEPLAPYSPAKVRG</sequence>
<dbReference type="GO" id="GO:0016624">
    <property type="term" value="F:oxidoreductase activity, acting on the aldehyde or oxo group of donors, disulfide as acceptor"/>
    <property type="evidence" value="ECO:0007669"/>
    <property type="project" value="InterPro"/>
</dbReference>
<dbReference type="AlphaFoldDB" id="A0A382CP85"/>
<dbReference type="PANTHER" id="PTHR43380">
    <property type="entry name" value="2-OXOISOVALERATE DEHYDROGENASE SUBUNIT ALPHA, MITOCHONDRIAL"/>
    <property type="match status" value="1"/>
</dbReference>
<proteinExistence type="predicted"/>
<dbReference type="EMBL" id="UINC01035482">
    <property type="protein sequence ID" value="SVB27956.1"/>
    <property type="molecule type" value="Genomic_DNA"/>
</dbReference>
<keyword evidence="1" id="KW-0560">Oxidoreductase</keyword>
<dbReference type="Gene3D" id="3.40.50.970">
    <property type="match status" value="1"/>
</dbReference>
<gene>
    <name evidence="3" type="ORF">METZ01_LOCUS180810</name>
</gene>
<accession>A0A382CP85</accession>
<evidence type="ECO:0000259" key="2">
    <source>
        <dbReference type="Pfam" id="PF00676"/>
    </source>
</evidence>
<protein>
    <recommendedName>
        <fullName evidence="2">Dehydrogenase E1 component domain-containing protein</fullName>
    </recommendedName>
</protein>